<accession>A0A0R2KQP4</accession>
<name>A0A0R2KQP4_9LACO</name>
<keyword evidence="1" id="KW-1133">Transmembrane helix</keyword>
<dbReference type="Proteomes" id="UP000051500">
    <property type="component" value="Unassembled WGS sequence"/>
</dbReference>
<evidence type="ECO:0000256" key="1">
    <source>
        <dbReference type="SAM" id="Phobius"/>
    </source>
</evidence>
<dbReference type="EMBL" id="JQBZ01000025">
    <property type="protein sequence ID" value="KRN88711.1"/>
    <property type="molecule type" value="Genomic_DNA"/>
</dbReference>
<keyword evidence="1" id="KW-0812">Transmembrane</keyword>
<keyword evidence="3" id="KW-1185">Reference proteome</keyword>
<feature type="transmembrane region" description="Helical" evidence="1">
    <location>
        <begin position="12"/>
        <end position="37"/>
    </location>
</feature>
<gene>
    <name evidence="2" type="ORF">IV53_GL000678</name>
</gene>
<protein>
    <submittedName>
        <fullName evidence="2">Uncharacterized protein</fullName>
    </submittedName>
</protein>
<dbReference type="PATRIC" id="fig|1122146.4.peg.701"/>
<evidence type="ECO:0000313" key="3">
    <source>
        <dbReference type="Proteomes" id="UP000051500"/>
    </source>
</evidence>
<keyword evidence="1" id="KW-0472">Membrane</keyword>
<dbReference type="AlphaFoldDB" id="A0A0R2KQP4"/>
<reference evidence="2 3" key="1">
    <citation type="journal article" date="2015" name="Genome Announc.">
        <title>Expanding the biotechnology potential of lactobacilli through comparative genomics of 213 strains and associated genera.</title>
        <authorList>
            <person name="Sun Z."/>
            <person name="Harris H.M."/>
            <person name="McCann A."/>
            <person name="Guo C."/>
            <person name="Argimon S."/>
            <person name="Zhang W."/>
            <person name="Yang X."/>
            <person name="Jeffery I.B."/>
            <person name="Cooney J.C."/>
            <person name="Kagawa T.F."/>
            <person name="Liu W."/>
            <person name="Song Y."/>
            <person name="Salvetti E."/>
            <person name="Wrobel A."/>
            <person name="Rasinkangas P."/>
            <person name="Parkhill J."/>
            <person name="Rea M.C."/>
            <person name="O'Sullivan O."/>
            <person name="Ritari J."/>
            <person name="Douillard F.P."/>
            <person name="Paul Ross R."/>
            <person name="Yang R."/>
            <person name="Briner A.E."/>
            <person name="Felis G.E."/>
            <person name="de Vos W.M."/>
            <person name="Barrangou R."/>
            <person name="Klaenhammer T.R."/>
            <person name="Caufield P.W."/>
            <person name="Cui Y."/>
            <person name="Zhang H."/>
            <person name="O'Toole P.W."/>
        </authorList>
    </citation>
    <scope>NUCLEOTIDE SEQUENCE [LARGE SCALE GENOMIC DNA]</scope>
    <source>
        <strain evidence="2 3">DSM 22408</strain>
    </source>
</reference>
<sequence length="61" mass="7201">MDMKELTEVMNLIANIGMATFLISINICLCWAMIIGYKEQKAKEKARKLKQLKERRLRRSE</sequence>
<comment type="caution">
    <text evidence="2">The sequence shown here is derived from an EMBL/GenBank/DDBJ whole genome shotgun (WGS) entry which is preliminary data.</text>
</comment>
<organism evidence="2 3">
    <name type="scientific">Ligilactobacillus ceti DSM 22408</name>
    <dbReference type="NCBI Taxonomy" id="1122146"/>
    <lineage>
        <taxon>Bacteria</taxon>
        <taxon>Bacillati</taxon>
        <taxon>Bacillota</taxon>
        <taxon>Bacilli</taxon>
        <taxon>Lactobacillales</taxon>
        <taxon>Lactobacillaceae</taxon>
        <taxon>Ligilactobacillus</taxon>
    </lineage>
</organism>
<dbReference type="STRING" id="1122146.IV53_GL000678"/>
<evidence type="ECO:0000313" key="2">
    <source>
        <dbReference type="EMBL" id="KRN88711.1"/>
    </source>
</evidence>
<proteinExistence type="predicted"/>